<dbReference type="RefSeq" id="XP_013956728.1">
    <property type="nucleotide sequence ID" value="XM_014101253.1"/>
</dbReference>
<gene>
    <name evidence="1" type="ORF">TRIVIDRAFT_212892</name>
</gene>
<dbReference type="InParanoid" id="G9MQY2"/>
<organism evidence="1 2">
    <name type="scientific">Hypocrea virens (strain Gv29-8 / FGSC 10586)</name>
    <name type="common">Gliocladium virens</name>
    <name type="synonym">Trichoderma virens</name>
    <dbReference type="NCBI Taxonomy" id="413071"/>
    <lineage>
        <taxon>Eukaryota</taxon>
        <taxon>Fungi</taxon>
        <taxon>Dikarya</taxon>
        <taxon>Ascomycota</taxon>
        <taxon>Pezizomycotina</taxon>
        <taxon>Sordariomycetes</taxon>
        <taxon>Hypocreomycetidae</taxon>
        <taxon>Hypocreales</taxon>
        <taxon>Hypocreaceae</taxon>
        <taxon>Trichoderma</taxon>
    </lineage>
</organism>
<accession>G9MQY2</accession>
<dbReference type="AlphaFoldDB" id="G9MQY2"/>
<keyword evidence="2" id="KW-1185">Reference proteome</keyword>
<name>G9MQY2_HYPVG</name>
<comment type="caution">
    <text evidence="1">The sequence shown here is derived from an EMBL/GenBank/DDBJ whole genome shotgun (WGS) entry which is preliminary data.</text>
</comment>
<dbReference type="Proteomes" id="UP000007115">
    <property type="component" value="Unassembled WGS sequence"/>
</dbReference>
<sequence>MSTHNIAYGIVDIHAVSEVPLRCQALDETRSVDRLWKCQVQFPQLGATIAERGERQ</sequence>
<protein>
    <submittedName>
        <fullName evidence="1">Uncharacterized protein</fullName>
    </submittedName>
</protein>
<proteinExistence type="predicted"/>
<evidence type="ECO:0000313" key="1">
    <source>
        <dbReference type="EMBL" id="EHK22510.1"/>
    </source>
</evidence>
<evidence type="ECO:0000313" key="2">
    <source>
        <dbReference type="Proteomes" id="UP000007115"/>
    </source>
</evidence>
<dbReference type="EMBL" id="ABDF02000006">
    <property type="protein sequence ID" value="EHK22510.1"/>
    <property type="molecule type" value="Genomic_DNA"/>
</dbReference>
<dbReference type="VEuPathDB" id="FungiDB:TRIVIDRAFT_212892"/>
<reference evidence="1 2" key="1">
    <citation type="journal article" date="2011" name="Genome Biol.">
        <title>Comparative genome sequence analysis underscores mycoparasitism as the ancestral life style of Trichoderma.</title>
        <authorList>
            <person name="Kubicek C.P."/>
            <person name="Herrera-Estrella A."/>
            <person name="Seidl-Seiboth V."/>
            <person name="Martinez D.A."/>
            <person name="Druzhinina I.S."/>
            <person name="Thon M."/>
            <person name="Zeilinger S."/>
            <person name="Casas-Flores S."/>
            <person name="Horwitz B.A."/>
            <person name="Mukherjee P.K."/>
            <person name="Mukherjee M."/>
            <person name="Kredics L."/>
            <person name="Alcaraz L.D."/>
            <person name="Aerts A."/>
            <person name="Antal Z."/>
            <person name="Atanasova L."/>
            <person name="Cervantes-Badillo M.G."/>
            <person name="Challacombe J."/>
            <person name="Chertkov O."/>
            <person name="McCluskey K."/>
            <person name="Coulpier F."/>
            <person name="Deshpande N."/>
            <person name="von Doehren H."/>
            <person name="Ebbole D.J."/>
            <person name="Esquivel-Naranjo E.U."/>
            <person name="Fekete E."/>
            <person name="Flipphi M."/>
            <person name="Glaser F."/>
            <person name="Gomez-Rodriguez E.Y."/>
            <person name="Gruber S."/>
            <person name="Han C."/>
            <person name="Henrissat B."/>
            <person name="Hermosa R."/>
            <person name="Hernandez-Onate M."/>
            <person name="Karaffa L."/>
            <person name="Kosti I."/>
            <person name="Le Crom S."/>
            <person name="Lindquist E."/>
            <person name="Lucas S."/>
            <person name="Luebeck M."/>
            <person name="Luebeck P.S."/>
            <person name="Margeot A."/>
            <person name="Metz B."/>
            <person name="Misra M."/>
            <person name="Nevalainen H."/>
            <person name="Omann M."/>
            <person name="Packer N."/>
            <person name="Perrone G."/>
            <person name="Uresti-Rivera E.E."/>
            <person name="Salamov A."/>
            <person name="Schmoll M."/>
            <person name="Seiboth B."/>
            <person name="Shapiro H."/>
            <person name="Sukno S."/>
            <person name="Tamayo-Ramos J.A."/>
            <person name="Tisch D."/>
            <person name="Wiest A."/>
            <person name="Wilkinson H.H."/>
            <person name="Zhang M."/>
            <person name="Coutinho P.M."/>
            <person name="Kenerley C.M."/>
            <person name="Monte E."/>
            <person name="Baker S.E."/>
            <person name="Grigoriev I.V."/>
        </authorList>
    </citation>
    <scope>NUCLEOTIDE SEQUENCE [LARGE SCALE GENOMIC DNA]</scope>
    <source>
        <strain evidence="2">Gv29-8 / FGSC 10586</strain>
    </source>
</reference>
<dbReference type="HOGENOM" id="CLU_3014457_0_0_1"/>
<dbReference type="GeneID" id="25790698"/>